<dbReference type="AlphaFoldDB" id="A0A7G6SNG3"/>
<proteinExistence type="predicted"/>
<dbReference type="RefSeq" id="WP_183461931.1">
    <property type="nucleotide sequence ID" value="NZ_CP050296.1"/>
</dbReference>
<evidence type="ECO:0000313" key="1">
    <source>
        <dbReference type="EMBL" id="QND56045.1"/>
    </source>
</evidence>
<sequence length="379" mass="42209">MSFDLTNLLIVGAGFSANAGLPVASGFTQDLLNVRGLRLDGPSARQVAFIRKFVDKVFGEGASRSADDWPELEDIFTLIDLSANTGHHLGTRYSAADLRVVRRAIIVRMIRMLSQAYSRGQKRGGVGWTALERLFTEFDITSTAVLSMNWDTVFERGVARKQTIRRLDYGCHAAAVEFLRGEVSFRSLKGNVLHILKPHGSVNWLYCDACREIFWVPPSDTEHVAQALFRKEDWGVVLGGSKIKAPVTISPSCPHCGAKSLGTRFATFSYRKALDFPMHSASWRTAEEYLKTTGNWVFIGYSMPPADFEFKHLLKRVQLTEKVRPDITVITGGDRTAADATIARYTKFFGDVSGERFFFREGLDAAAMAHLRDIQVLSA</sequence>
<dbReference type="Proteomes" id="UP000515465">
    <property type="component" value="Chromosome"/>
</dbReference>
<protein>
    <submittedName>
        <fullName evidence="1">Uncharacterized protein</fullName>
    </submittedName>
</protein>
<reference evidence="2" key="1">
    <citation type="journal article" date="2020" name="Mol. Plant Microbe">
        <title>Rhizobial microsymbionts of the narrowly endemic Oxytropis species growing in Kamchatka are characterized by significant genetic diversity and possess a set of genes that are associated with T3SS and T6SS secretion systems and can affect the development of symbiosis.</title>
        <authorList>
            <person name="Safronova V."/>
            <person name="Guro P."/>
            <person name="Sazanova A."/>
            <person name="Kuznetsova I."/>
            <person name="Belimov A."/>
            <person name="Yakubov V."/>
            <person name="Chirak E."/>
            <person name="Afonin A."/>
            <person name="Gogolev Y."/>
            <person name="Andronov E."/>
            <person name="Tikhonovich I."/>
        </authorList>
    </citation>
    <scope>NUCLEOTIDE SEQUENCE [LARGE SCALE GENOMIC DNA]</scope>
    <source>
        <strain evidence="2">583</strain>
    </source>
</reference>
<name>A0A7G6SNG3_9HYPH</name>
<gene>
    <name evidence="1" type="ORF">HB778_04860</name>
</gene>
<dbReference type="InterPro" id="IPR029035">
    <property type="entry name" value="DHS-like_NAD/FAD-binding_dom"/>
</dbReference>
<accession>A0A7G6SNG3</accession>
<organism evidence="1 2">
    <name type="scientific">Mesorhizobium huakuii</name>
    <dbReference type="NCBI Taxonomy" id="28104"/>
    <lineage>
        <taxon>Bacteria</taxon>
        <taxon>Pseudomonadati</taxon>
        <taxon>Pseudomonadota</taxon>
        <taxon>Alphaproteobacteria</taxon>
        <taxon>Hyphomicrobiales</taxon>
        <taxon>Phyllobacteriaceae</taxon>
        <taxon>Mesorhizobium</taxon>
    </lineage>
</organism>
<dbReference type="SUPFAM" id="SSF52467">
    <property type="entry name" value="DHS-like NAD/FAD-binding domain"/>
    <property type="match status" value="1"/>
</dbReference>
<dbReference type="EMBL" id="CP050296">
    <property type="protein sequence ID" value="QND56045.1"/>
    <property type="molecule type" value="Genomic_DNA"/>
</dbReference>
<evidence type="ECO:0000313" key="2">
    <source>
        <dbReference type="Proteomes" id="UP000515465"/>
    </source>
</evidence>